<dbReference type="SUPFAM" id="SSF55874">
    <property type="entry name" value="ATPase domain of HSP90 chaperone/DNA topoisomerase II/histidine kinase"/>
    <property type="match status" value="1"/>
</dbReference>
<evidence type="ECO:0000259" key="2">
    <source>
        <dbReference type="Pfam" id="PF06580"/>
    </source>
</evidence>
<name>A0A7G5XLB2_9BACT</name>
<dbReference type="InterPro" id="IPR015943">
    <property type="entry name" value="WD40/YVTN_repeat-like_dom_sf"/>
</dbReference>
<reference evidence="5" key="1">
    <citation type="submission" date="2020-08" db="EMBL/GenBank/DDBJ databases">
        <title>Lacibacter sp. S13-6-6 genome sequencing.</title>
        <authorList>
            <person name="Jin L."/>
        </authorList>
    </citation>
    <scope>NUCLEOTIDE SEQUENCE [LARGE SCALE GENOMIC DNA]</scope>
    <source>
        <strain evidence="5">S13-6-6</strain>
    </source>
</reference>
<dbReference type="SUPFAM" id="SSF63829">
    <property type="entry name" value="Calcium-dependent phosphotriesterase"/>
    <property type="match status" value="1"/>
</dbReference>
<dbReference type="EMBL" id="CP060007">
    <property type="protein sequence ID" value="QNA46265.1"/>
    <property type="molecule type" value="Genomic_DNA"/>
</dbReference>
<feature type="transmembrane region" description="Helical" evidence="1">
    <location>
        <begin position="745"/>
        <end position="767"/>
    </location>
</feature>
<dbReference type="Gene3D" id="3.30.565.10">
    <property type="entry name" value="Histidine kinase-like ATPase, C-terminal domain"/>
    <property type="match status" value="1"/>
</dbReference>
<dbReference type="InterPro" id="IPR013783">
    <property type="entry name" value="Ig-like_fold"/>
</dbReference>
<gene>
    <name evidence="4" type="ORF">H4075_08860</name>
</gene>
<evidence type="ECO:0000313" key="5">
    <source>
        <dbReference type="Proteomes" id="UP000515344"/>
    </source>
</evidence>
<dbReference type="AlphaFoldDB" id="A0A7G5XLB2"/>
<dbReference type="RefSeq" id="WP_182806025.1">
    <property type="nucleotide sequence ID" value="NZ_CP060007.1"/>
</dbReference>
<evidence type="ECO:0000256" key="1">
    <source>
        <dbReference type="SAM" id="Phobius"/>
    </source>
</evidence>
<dbReference type="Pfam" id="PF07495">
    <property type="entry name" value="Y_Y_Y"/>
    <property type="match status" value="1"/>
</dbReference>
<evidence type="ECO:0000259" key="3">
    <source>
        <dbReference type="Pfam" id="PF07495"/>
    </source>
</evidence>
<keyword evidence="1" id="KW-0812">Transmembrane</keyword>
<dbReference type="PANTHER" id="PTHR34220">
    <property type="entry name" value="SENSOR HISTIDINE KINASE YPDA"/>
    <property type="match status" value="1"/>
</dbReference>
<dbReference type="KEGG" id="lacs:H4075_08860"/>
<dbReference type="Gene3D" id="2.60.40.10">
    <property type="entry name" value="Immunoglobulins"/>
    <property type="match status" value="1"/>
</dbReference>
<dbReference type="GO" id="GO:0016020">
    <property type="term" value="C:membrane"/>
    <property type="evidence" value="ECO:0007669"/>
    <property type="project" value="InterPro"/>
</dbReference>
<keyword evidence="5" id="KW-1185">Reference proteome</keyword>
<dbReference type="Gene3D" id="2.130.10.10">
    <property type="entry name" value="YVTN repeat-like/Quinoprotein amine dehydrogenase"/>
    <property type="match status" value="3"/>
</dbReference>
<dbReference type="Pfam" id="PF06580">
    <property type="entry name" value="His_kinase"/>
    <property type="match status" value="1"/>
</dbReference>
<dbReference type="PANTHER" id="PTHR34220:SF7">
    <property type="entry name" value="SENSOR HISTIDINE KINASE YPDA"/>
    <property type="match status" value="1"/>
</dbReference>
<keyword evidence="4" id="KW-0808">Transferase</keyword>
<dbReference type="InterPro" id="IPR036890">
    <property type="entry name" value="HATPase_C_sf"/>
</dbReference>
<dbReference type="InterPro" id="IPR011123">
    <property type="entry name" value="Y_Y_Y"/>
</dbReference>
<dbReference type="GO" id="GO:0000155">
    <property type="term" value="F:phosphorelay sensor kinase activity"/>
    <property type="evidence" value="ECO:0007669"/>
    <property type="project" value="InterPro"/>
</dbReference>
<sequence>MRKVLFLTMPVNRMHYILRCCFVFLFICLTGFLHAQELRYQLKNYTPSDGLPSSETYQVLRDASNYMWFATDHGVTRYNGYEFETFNLPDNSIMGLYEDWKKRVWVFTFSGRLFYYENGKFENYKWNDKLVTAIKPGVIQAMYVDSNEVVHVSSSGPYYVKIRENGTLKREIELSPVAKFEAIESQNSDFFVRVIAYPEKLQSLDYIKSEAKSEFNITSKGRKIVLKIPRLIQHERCRLKRLSDGRLILYTKDSYTIIRSANDYDYVKTTYTVDDIEEIDGNIFQATEHGLYIINKQGLVAEKYLEGIHITSIERDYEGGVWVTTLSNGVFYLNHFRIRHLAYEGVIINKRINILYRLSDASILAGVHGNEVIRFKPSSFFKSTRLELKDVVAFHEMSSSLVLVGGPVGWYNSKLWTITKPDAKDSVTYLQIPNNSNFAIKDSVLYSGLATSVYEYKIGDFKEPLNFYSLKEVFRAAKIFLENDGGVLVGNQFGLWRYRSGYVTAYDSTKKILSSRITDIAYYQNKFLCLSTRGNGVLLKVNDSIYQVTHSDGLVSDNIRKIYVDQNNIWLASNNGVSIVTISSLQPFRYAVRNITVQDGLLSNEINSIIKDGKNVVIASNNGISFLNLGAVMSKEVSGLPLYVKSVKVNNALVAVGELTKLGYRKRNLNISYEALNYGAAGKNNYRYRLLGYDTNWIYTNNREIQFNPLPYGSYKLEIQVKREYDGWNSSVSFIQLSVLCKPPFWATTWFWVAAFSLLMFLVILLFRKRINDIRLRQKQQEDLKQKINDTEQMALKAQMNPHFIFNSLNSIQQYVIDSDVKGANEFISGFSKLIRQTLEFSSKEIITLEEEISYLSTYLDLEKARMESGFTYNVNVQTQQPASQLELPPLLLQPYVENALRHGVRYLKHIDGVISLTFIEYPGLLECIIEDNGIGREKAMELKAVNPIEYQSRGMSLTAERIALLNEGQQRKIEVVIEDLKDQKGNASGTRIRVLFPA</sequence>
<keyword evidence="4" id="KW-0418">Kinase</keyword>
<keyword evidence="1" id="KW-0472">Membrane</keyword>
<feature type="domain" description="Two component regulator three Y" evidence="3">
    <location>
        <begin position="677"/>
        <end position="731"/>
    </location>
</feature>
<organism evidence="4 5">
    <name type="scientific">Lacibacter sediminis</name>
    <dbReference type="NCBI Taxonomy" id="2760713"/>
    <lineage>
        <taxon>Bacteria</taxon>
        <taxon>Pseudomonadati</taxon>
        <taxon>Bacteroidota</taxon>
        <taxon>Chitinophagia</taxon>
        <taxon>Chitinophagales</taxon>
        <taxon>Chitinophagaceae</taxon>
        <taxon>Lacibacter</taxon>
    </lineage>
</organism>
<proteinExistence type="predicted"/>
<accession>A0A7G5XLB2</accession>
<dbReference type="InterPro" id="IPR050640">
    <property type="entry name" value="Bact_2-comp_sensor_kinase"/>
</dbReference>
<protein>
    <submittedName>
        <fullName evidence="4">Histidine kinase</fullName>
    </submittedName>
</protein>
<evidence type="ECO:0000313" key="4">
    <source>
        <dbReference type="EMBL" id="QNA46265.1"/>
    </source>
</evidence>
<dbReference type="InterPro" id="IPR010559">
    <property type="entry name" value="Sig_transdc_His_kin_internal"/>
</dbReference>
<feature type="domain" description="Signal transduction histidine kinase internal region" evidence="2">
    <location>
        <begin position="792"/>
        <end position="869"/>
    </location>
</feature>
<keyword evidence="1" id="KW-1133">Transmembrane helix</keyword>
<dbReference type="Proteomes" id="UP000515344">
    <property type="component" value="Chromosome"/>
</dbReference>